<dbReference type="GO" id="GO:0008964">
    <property type="term" value="F:phosphoenolpyruvate carboxylase activity"/>
    <property type="evidence" value="ECO:0007669"/>
    <property type="project" value="UniProtKB-UniRule"/>
</dbReference>
<dbReference type="PROSITE" id="PS00393">
    <property type="entry name" value="PEPCASE_2"/>
    <property type="match status" value="1"/>
</dbReference>
<dbReference type="GO" id="GO:0000287">
    <property type="term" value="F:magnesium ion binding"/>
    <property type="evidence" value="ECO:0007669"/>
    <property type="project" value="UniProtKB-UniRule"/>
</dbReference>
<dbReference type="InterPro" id="IPR018129">
    <property type="entry name" value="PEP_COase_Lys_AS"/>
</dbReference>
<dbReference type="PANTHER" id="PTHR30523">
    <property type="entry name" value="PHOSPHOENOLPYRUVATE CARBOXYLASE"/>
    <property type="match status" value="1"/>
</dbReference>
<dbReference type="EC" id="4.1.1.31" evidence="4 10"/>
<evidence type="ECO:0000256" key="4">
    <source>
        <dbReference type="ARBA" id="ARBA00012305"/>
    </source>
</evidence>
<dbReference type="RefSeq" id="WP_092063349.1">
    <property type="nucleotide sequence ID" value="NZ_FOJU01000003.1"/>
</dbReference>
<evidence type="ECO:0000256" key="3">
    <source>
        <dbReference type="ARBA" id="ARBA00008346"/>
    </source>
</evidence>
<feature type="active site" evidence="10 11">
    <location>
        <position position="145"/>
    </location>
</feature>
<dbReference type="PANTHER" id="PTHR30523:SF6">
    <property type="entry name" value="PHOSPHOENOLPYRUVATE CARBOXYLASE"/>
    <property type="match status" value="1"/>
</dbReference>
<evidence type="ECO:0000256" key="1">
    <source>
        <dbReference type="ARBA" id="ARBA00001946"/>
    </source>
</evidence>
<dbReference type="GO" id="GO:0006099">
    <property type="term" value="P:tricarboxylic acid cycle"/>
    <property type="evidence" value="ECO:0007669"/>
    <property type="project" value="InterPro"/>
</dbReference>
<organism evidence="13 14">
    <name type="scientific">Poseidonocella pacifica</name>
    <dbReference type="NCBI Taxonomy" id="871651"/>
    <lineage>
        <taxon>Bacteria</taxon>
        <taxon>Pseudomonadati</taxon>
        <taxon>Pseudomonadota</taxon>
        <taxon>Alphaproteobacteria</taxon>
        <taxon>Rhodobacterales</taxon>
        <taxon>Roseobacteraceae</taxon>
        <taxon>Poseidonocella</taxon>
    </lineage>
</organism>
<dbReference type="HAMAP" id="MF_00595">
    <property type="entry name" value="PEPcase_type1"/>
    <property type="match status" value="1"/>
</dbReference>
<dbReference type="STRING" id="871651.SAMN05421688_1756"/>
<evidence type="ECO:0000256" key="7">
    <source>
        <dbReference type="ARBA" id="ARBA00023239"/>
    </source>
</evidence>
<evidence type="ECO:0000256" key="6">
    <source>
        <dbReference type="ARBA" id="ARBA00022842"/>
    </source>
</evidence>
<dbReference type="Proteomes" id="UP000198796">
    <property type="component" value="Unassembled WGS sequence"/>
</dbReference>
<comment type="function">
    <text evidence="2 10">Forms oxaloacetate, a four-carbon dicarboxylic acid source for the tricarboxylic acid cycle.</text>
</comment>
<dbReference type="InterPro" id="IPR033129">
    <property type="entry name" value="PEPCASE_His_AS"/>
</dbReference>
<evidence type="ECO:0000256" key="12">
    <source>
        <dbReference type="PROSITE-ProRule" id="PRU10112"/>
    </source>
</evidence>
<protein>
    <recommendedName>
        <fullName evidence="5 10">Phosphoenolpyruvate carboxylase</fullName>
        <shortName evidence="10">PEPC</shortName>
        <shortName evidence="10">PEPCase</shortName>
        <ecNumber evidence="4 10">4.1.1.31</ecNumber>
    </recommendedName>
</protein>
<keyword evidence="6 10" id="KW-0460">Magnesium</keyword>
<dbReference type="Pfam" id="PF00311">
    <property type="entry name" value="PEPcase"/>
    <property type="match status" value="1"/>
</dbReference>
<dbReference type="PRINTS" id="PR00150">
    <property type="entry name" value="PEPCARBXLASE"/>
</dbReference>
<accession>A0A1I0X0P6</accession>
<dbReference type="InterPro" id="IPR015813">
    <property type="entry name" value="Pyrv/PenolPyrv_kinase-like_dom"/>
</dbReference>
<evidence type="ECO:0000313" key="13">
    <source>
        <dbReference type="EMBL" id="SFA94569.1"/>
    </source>
</evidence>
<dbReference type="Gene3D" id="1.20.1440.90">
    <property type="entry name" value="Phosphoenolpyruvate/pyruvate domain"/>
    <property type="match status" value="1"/>
</dbReference>
<keyword evidence="8 10" id="KW-0120">Carbon dioxide fixation</keyword>
<dbReference type="NCBIfam" id="NF000584">
    <property type="entry name" value="PRK00009.1"/>
    <property type="match status" value="1"/>
</dbReference>
<name>A0A1I0X0P6_9RHOB</name>
<keyword evidence="13" id="KW-0670">Pyruvate</keyword>
<evidence type="ECO:0000256" key="5">
    <source>
        <dbReference type="ARBA" id="ARBA00022419"/>
    </source>
</evidence>
<reference evidence="13 14" key="1">
    <citation type="submission" date="2016-10" db="EMBL/GenBank/DDBJ databases">
        <authorList>
            <person name="de Groot N.N."/>
        </authorList>
    </citation>
    <scope>NUCLEOTIDE SEQUENCE [LARGE SCALE GENOMIC DNA]</scope>
    <source>
        <strain evidence="13 14">DSM 29316</strain>
    </source>
</reference>
<dbReference type="GO" id="GO:0015977">
    <property type="term" value="P:carbon fixation"/>
    <property type="evidence" value="ECO:0007669"/>
    <property type="project" value="UniProtKB-UniRule"/>
</dbReference>
<keyword evidence="7 10" id="KW-0456">Lyase</keyword>
<evidence type="ECO:0000256" key="10">
    <source>
        <dbReference type="HAMAP-Rule" id="MF_00595"/>
    </source>
</evidence>
<comment type="similarity">
    <text evidence="3 10">Belongs to the PEPCase type 1 family.</text>
</comment>
<proteinExistence type="inferred from homology"/>
<keyword evidence="14" id="KW-1185">Reference proteome</keyword>
<comment type="catalytic activity">
    <reaction evidence="9 10">
        <text>oxaloacetate + phosphate = phosphoenolpyruvate + hydrogencarbonate</text>
        <dbReference type="Rhea" id="RHEA:28370"/>
        <dbReference type="ChEBI" id="CHEBI:16452"/>
        <dbReference type="ChEBI" id="CHEBI:17544"/>
        <dbReference type="ChEBI" id="CHEBI:43474"/>
        <dbReference type="ChEBI" id="CHEBI:58702"/>
        <dbReference type="EC" id="4.1.1.31"/>
    </reaction>
</comment>
<dbReference type="SUPFAM" id="SSF51621">
    <property type="entry name" value="Phosphoenolpyruvate/pyruvate domain"/>
    <property type="match status" value="1"/>
</dbReference>
<dbReference type="PROSITE" id="PS00781">
    <property type="entry name" value="PEPCASE_1"/>
    <property type="match status" value="1"/>
</dbReference>
<dbReference type="GO" id="GO:0005829">
    <property type="term" value="C:cytosol"/>
    <property type="evidence" value="ECO:0007669"/>
    <property type="project" value="TreeGrafter"/>
</dbReference>
<evidence type="ECO:0000313" key="14">
    <source>
        <dbReference type="Proteomes" id="UP000198796"/>
    </source>
</evidence>
<comment type="cofactor">
    <cofactor evidence="1 10">
        <name>Mg(2+)</name>
        <dbReference type="ChEBI" id="CHEBI:18420"/>
    </cofactor>
</comment>
<evidence type="ECO:0000256" key="8">
    <source>
        <dbReference type="ARBA" id="ARBA00023300"/>
    </source>
</evidence>
<dbReference type="GO" id="GO:0006107">
    <property type="term" value="P:oxaloacetate metabolic process"/>
    <property type="evidence" value="ECO:0007669"/>
    <property type="project" value="UniProtKB-UniRule"/>
</dbReference>
<evidence type="ECO:0000256" key="9">
    <source>
        <dbReference type="ARBA" id="ARBA00048995"/>
    </source>
</evidence>
<evidence type="ECO:0000256" key="2">
    <source>
        <dbReference type="ARBA" id="ARBA00003670"/>
    </source>
</evidence>
<comment type="subunit">
    <text evidence="10">Homotetramer.</text>
</comment>
<dbReference type="AlphaFoldDB" id="A0A1I0X0P6"/>
<sequence>MLNRPQDHRPVNDELADEGIRFLGRLLGNVLHAQEGGQAFDLVERIRKASLEFHDSHNESAYSALQDIISDLPETQMLQALRAFSYYLHLLNIAEDEAQLQSQRAHRDTNILRDHLDKAEETLQGPYGLANFFRRCLVSPVLTAHPTEIRRQSTMRAEFSVARLLDDRVKAIATGSPTEEIDADIAREIEILWQTHLLRRSKLSVRDEIRNGLNYFNHTFFDVIPKLHGIVETKLEAATGDRSLQEFLRVGSWIGGDRDGNPFVEADVLRDAFRLQAGFAIRHYLDELHKLGSELSMSTRVVPVSAEIEALSAESPDESPHRQDEPYRRVIVGLYARLSATLRDIVPGVTLPREAPDAAPYAGPEEFLADLDLIDASLRANQARATAEGRLLSLRRKIQSFGLHLSTVDLRQNSAVHETTIAELIRAVDPDTDYLALDEDGRVELLLKELGSKRNLVRAYHRYSDETCKELDVFHAARDTRARFGPKSIMMSIISNCQSVSDMLELLVLLEETGLAPSEGNAGLQVVPLFETIEDLRNGSDIMAKMLDIPAYRKVLEAQNMTQEVMLGYSDSNKDGGYVTSNWELYKAERNLVALFREKGCALRLFHGRGGSVGRGGGHVRDAILSQPEGAVDGQIRLTEQGEVISSRYSHREIGFTHLETIVAATIDASLFNKDDKIRPEDEAILDTLSQTAFDTYRGLVFETEGFEDFFWSSTIINEVASLNIGSRPASRSKTRSIASLRAIPWVFSWAQCRIMLPGWFGFGTAVTNWLDEGGDAQTLQRLYADWPFFRTLVSKIETIMGKSDMAIAAHYAELVEDEALRERIFSRIEAEWQRSRDCVELITGRSLGAASDSAARPEHRRRTPYLDPLNHMQVALLRKLRSGEDSEKVHRGLLLSINGVASGLRNTG</sequence>
<feature type="active site" evidence="10 12">
    <location>
        <position position="574"/>
    </location>
</feature>
<evidence type="ECO:0000256" key="11">
    <source>
        <dbReference type="PROSITE-ProRule" id="PRU10111"/>
    </source>
</evidence>
<dbReference type="InterPro" id="IPR021135">
    <property type="entry name" value="PEP_COase"/>
</dbReference>
<dbReference type="OrthoDB" id="9768133at2"/>
<gene>
    <name evidence="10" type="primary">ppc</name>
    <name evidence="13" type="ORF">SAMN05421688_1756</name>
</gene>
<dbReference type="InterPro" id="IPR022805">
    <property type="entry name" value="PEP_COase_bac/pln-type"/>
</dbReference>
<dbReference type="EMBL" id="FOJU01000003">
    <property type="protein sequence ID" value="SFA94569.1"/>
    <property type="molecule type" value="Genomic_DNA"/>
</dbReference>